<dbReference type="AlphaFoldDB" id="A0A813IPV6"/>
<evidence type="ECO:0000313" key="1">
    <source>
        <dbReference type="EMBL" id="CAE8654836.1"/>
    </source>
</evidence>
<comment type="caution">
    <text evidence="1">The sequence shown here is derived from an EMBL/GenBank/DDBJ whole genome shotgun (WGS) entry which is preliminary data.</text>
</comment>
<gene>
    <name evidence="1" type="ORF">PGLA2088_LOCUS11239</name>
</gene>
<dbReference type="EMBL" id="CAJNNW010012908">
    <property type="protein sequence ID" value="CAE8654836.1"/>
    <property type="molecule type" value="Genomic_DNA"/>
</dbReference>
<protein>
    <submittedName>
        <fullName evidence="1">Uncharacterized protein</fullName>
    </submittedName>
</protein>
<organism evidence="1 2">
    <name type="scientific">Polarella glacialis</name>
    <name type="common">Dinoflagellate</name>
    <dbReference type="NCBI Taxonomy" id="89957"/>
    <lineage>
        <taxon>Eukaryota</taxon>
        <taxon>Sar</taxon>
        <taxon>Alveolata</taxon>
        <taxon>Dinophyceae</taxon>
        <taxon>Suessiales</taxon>
        <taxon>Suessiaceae</taxon>
        <taxon>Polarella</taxon>
    </lineage>
</organism>
<dbReference type="Proteomes" id="UP000626109">
    <property type="component" value="Unassembled WGS sequence"/>
</dbReference>
<reference evidence="1" key="1">
    <citation type="submission" date="2021-02" db="EMBL/GenBank/DDBJ databases">
        <authorList>
            <person name="Dougan E. K."/>
            <person name="Rhodes N."/>
            <person name="Thang M."/>
            <person name="Chan C."/>
        </authorList>
    </citation>
    <scope>NUCLEOTIDE SEQUENCE</scope>
</reference>
<name>A0A813IPV6_POLGL</name>
<evidence type="ECO:0000313" key="2">
    <source>
        <dbReference type="Proteomes" id="UP000626109"/>
    </source>
</evidence>
<proteinExistence type="predicted"/>
<sequence>MLFYTLSNCKKALAAPEIPELVARELLLAERELLQVEVGSEEEECNEFLDDLPIEHSWKQCASEETVASAADWLANSATMALRL</sequence>
<accession>A0A813IPV6</accession>